<evidence type="ECO:0000313" key="3">
    <source>
        <dbReference type="Proteomes" id="UP000570595"/>
    </source>
</evidence>
<feature type="region of interest" description="Disordered" evidence="1">
    <location>
        <begin position="167"/>
        <end position="216"/>
    </location>
</feature>
<evidence type="ECO:0000256" key="1">
    <source>
        <dbReference type="SAM" id="MobiDB-lite"/>
    </source>
</evidence>
<dbReference type="AlphaFoldDB" id="A0A7J6M1C2"/>
<protein>
    <submittedName>
        <fullName evidence="2">Uncharacterized protein</fullName>
    </submittedName>
</protein>
<proteinExistence type="predicted"/>
<evidence type="ECO:0000313" key="2">
    <source>
        <dbReference type="EMBL" id="KAF4665358.1"/>
    </source>
</evidence>
<dbReference type="Proteomes" id="UP000570595">
    <property type="component" value="Unassembled WGS sequence"/>
</dbReference>
<sequence length="216" mass="23734">MTAMPMTHWSRMQRGCIRPIEICMTKGPGSGPDYTAVTWPVNRRRHRRRQRIAADRWLAVLIPHDDLRRLMKPSLAVRYLYSYTVISLAATTATPGRMCCCGTSYSCHGMDMRKVMPAGGDAVVLRWLSDGLQVNDCSVGQMGLIPTDAGDPSCIVYAVYDPPAQNSDPCNNKNTPLPMATEEQPLPSPEEATVEHEAPHQLDAARIVGGLRNSAG</sequence>
<name>A0A7J6M1C2_PEROL</name>
<dbReference type="EMBL" id="JABAHT010000096">
    <property type="protein sequence ID" value="KAF4665358.1"/>
    <property type="molecule type" value="Genomic_DNA"/>
</dbReference>
<organism evidence="2 3">
    <name type="scientific">Perkinsus olseni</name>
    <name type="common">Perkinsus atlanticus</name>
    <dbReference type="NCBI Taxonomy" id="32597"/>
    <lineage>
        <taxon>Eukaryota</taxon>
        <taxon>Sar</taxon>
        <taxon>Alveolata</taxon>
        <taxon>Perkinsozoa</taxon>
        <taxon>Perkinsea</taxon>
        <taxon>Perkinsida</taxon>
        <taxon>Perkinsidae</taxon>
        <taxon>Perkinsus</taxon>
    </lineage>
</organism>
<gene>
    <name evidence="2" type="ORF">FOZ61_010991</name>
</gene>
<accession>A0A7J6M1C2</accession>
<comment type="caution">
    <text evidence="2">The sequence shown here is derived from an EMBL/GenBank/DDBJ whole genome shotgun (WGS) entry which is preliminary data.</text>
</comment>
<reference evidence="2 3" key="1">
    <citation type="submission" date="2020-04" db="EMBL/GenBank/DDBJ databases">
        <title>Perkinsus olseni comparative genomics.</title>
        <authorList>
            <person name="Bogema D.R."/>
        </authorList>
    </citation>
    <scope>NUCLEOTIDE SEQUENCE [LARGE SCALE GENOMIC DNA]</scope>
    <source>
        <strain evidence="2">ATCC PRA-179</strain>
    </source>
</reference>